<sequence length="553" mass="58991">MSTADGLDTSWTLTLPTLDGVLPKSRRALFPKRLSLSRSISSLFGSATTLPSASLLAAATAAAQSSSTPTSSELRAALCDIGTFAAGLKVAVAAREERAQVKAETNTDPDVAAHTGLMLTGFLNGAVACSRYINAALDEDEPALNEKAAHAALRQCLEGTFILFPILLDVSVTTTTTTSSASASTSTTSTSTPSVSAVEHAVLASVFPHTPRSLAPLFERARSLTTALSKAAARPKSGLHRGQTLSPSPGPAMSPLSAARLHAALITFGGCVAVLDRLPLPSTTPPGKNKKERAANEATARSRPARVALEAQLLNCDLALGMATVTIDAVKRRALDGDDADADPADDTAWDETAEADLEGCLVTAVNLVRNRHVGVLIDATVRYEWLEEEEEEVKDESMGSNGTETSNDANNNDDQDDDQLDDSDDDDIMSVDSAYDSDGAPTSSYPSPLRTLFRLYDRYEEQRIAVWMSLSEGRPKMTQFVRGTDGHVGDRWDELGALLLRNLTPEQLLEHGLVPDRLDRWVDRADEERMARGGEGKAKKAKKGRQTMSTGQ</sequence>
<feature type="region of interest" description="Disordered" evidence="1">
    <location>
        <begin position="281"/>
        <end position="301"/>
    </location>
</feature>
<organism evidence="2 3">
    <name type="scientific">Apiotrichum porosum</name>
    <dbReference type="NCBI Taxonomy" id="105984"/>
    <lineage>
        <taxon>Eukaryota</taxon>
        <taxon>Fungi</taxon>
        <taxon>Dikarya</taxon>
        <taxon>Basidiomycota</taxon>
        <taxon>Agaricomycotina</taxon>
        <taxon>Tremellomycetes</taxon>
        <taxon>Trichosporonales</taxon>
        <taxon>Trichosporonaceae</taxon>
        <taxon>Apiotrichum</taxon>
    </lineage>
</organism>
<feature type="region of interest" description="Disordered" evidence="1">
    <location>
        <begin position="529"/>
        <end position="553"/>
    </location>
</feature>
<proteinExistence type="predicted"/>
<reference evidence="2 3" key="1">
    <citation type="submission" date="2018-11" db="EMBL/GenBank/DDBJ databases">
        <title>Genome sequence of Apiotrichum porosum DSM 27194.</title>
        <authorList>
            <person name="Aliyu H."/>
            <person name="Gorte O."/>
            <person name="Ochsenreither K."/>
        </authorList>
    </citation>
    <scope>NUCLEOTIDE SEQUENCE [LARGE SCALE GENOMIC DNA]</scope>
    <source>
        <strain evidence="2 3">DSM 27194</strain>
    </source>
</reference>
<name>A0A427Y4H8_9TREE</name>
<evidence type="ECO:0000313" key="2">
    <source>
        <dbReference type="EMBL" id="RSH86000.1"/>
    </source>
</evidence>
<feature type="region of interest" description="Disordered" evidence="1">
    <location>
        <begin position="231"/>
        <end position="251"/>
    </location>
</feature>
<dbReference type="Proteomes" id="UP000279236">
    <property type="component" value="Unassembled WGS sequence"/>
</dbReference>
<dbReference type="STRING" id="105984.A0A427Y4H8"/>
<dbReference type="GeneID" id="39588731"/>
<feature type="region of interest" description="Disordered" evidence="1">
    <location>
        <begin position="391"/>
        <end position="448"/>
    </location>
</feature>
<dbReference type="OrthoDB" id="2575647at2759"/>
<gene>
    <name evidence="2" type="ORF">EHS24_004188</name>
</gene>
<feature type="compositionally biased region" description="Basic and acidic residues" evidence="1">
    <location>
        <begin position="529"/>
        <end position="539"/>
    </location>
</feature>
<evidence type="ECO:0000256" key="1">
    <source>
        <dbReference type="SAM" id="MobiDB-lite"/>
    </source>
</evidence>
<comment type="caution">
    <text evidence="2">The sequence shown here is derived from an EMBL/GenBank/DDBJ whole genome shotgun (WGS) entry which is preliminary data.</text>
</comment>
<evidence type="ECO:0000313" key="3">
    <source>
        <dbReference type="Proteomes" id="UP000279236"/>
    </source>
</evidence>
<protein>
    <submittedName>
        <fullName evidence="2">Uncharacterized protein</fullName>
    </submittedName>
</protein>
<keyword evidence="3" id="KW-1185">Reference proteome</keyword>
<feature type="compositionally biased region" description="Acidic residues" evidence="1">
    <location>
        <begin position="412"/>
        <end position="430"/>
    </location>
</feature>
<accession>A0A427Y4H8</accession>
<dbReference type="AlphaFoldDB" id="A0A427Y4H8"/>
<dbReference type="RefSeq" id="XP_028478785.1">
    <property type="nucleotide sequence ID" value="XM_028619813.1"/>
</dbReference>
<dbReference type="EMBL" id="RSCE01000002">
    <property type="protein sequence ID" value="RSH86000.1"/>
    <property type="molecule type" value="Genomic_DNA"/>
</dbReference>